<keyword evidence="2" id="KW-1185">Reference proteome</keyword>
<evidence type="ECO:0000313" key="1">
    <source>
        <dbReference type="EMBL" id="KAJ4333177.1"/>
    </source>
</evidence>
<sequence length="332" mass="37067">MDPQPATGGGWDNLGDEDFPADLLDDERWKDLKCKGQNLVTAMHSSNFDAAKLYKPIRPTAESPWDDSGALATWDWRLNTDSDDLYANFLDHEVEHNGEEWGGYGLEAPLNELGLPLHTGNDPKTDIKIVYLNHFDVDGAPMDQQTYNVGGKTHRATGGHYKFGIETSTGAMFSLLLLAPAEAAKDCKPQIPKEDLPELQRASDLAWLSWAHFAEPKSHLKYFFNIAITNEDTQKAIRTVLKNTDTAYGPWPGVTFNTNTDEGKVLLGTPNGRGHGYFLAQHKTALGNNMYISKIQVFHGATAPFIPNMVLHIEREQPPTKRRALRKDRARL</sequence>
<organism evidence="1 2">
    <name type="scientific">Didymella glomerata</name>
    <dbReference type="NCBI Taxonomy" id="749621"/>
    <lineage>
        <taxon>Eukaryota</taxon>
        <taxon>Fungi</taxon>
        <taxon>Dikarya</taxon>
        <taxon>Ascomycota</taxon>
        <taxon>Pezizomycotina</taxon>
        <taxon>Dothideomycetes</taxon>
        <taxon>Pleosporomycetidae</taxon>
        <taxon>Pleosporales</taxon>
        <taxon>Pleosporineae</taxon>
        <taxon>Didymellaceae</taxon>
        <taxon>Didymella</taxon>
    </lineage>
</organism>
<protein>
    <submittedName>
        <fullName evidence="1">Uncharacterized protein</fullName>
    </submittedName>
</protein>
<evidence type="ECO:0000313" key="2">
    <source>
        <dbReference type="Proteomes" id="UP001140562"/>
    </source>
</evidence>
<name>A0A9W8WVA5_9PLEO</name>
<comment type="caution">
    <text evidence="1">The sequence shown here is derived from an EMBL/GenBank/DDBJ whole genome shotgun (WGS) entry which is preliminary data.</text>
</comment>
<accession>A0A9W8WVA5</accession>
<proteinExistence type="predicted"/>
<dbReference type="EMBL" id="JAPEUV010000100">
    <property type="protein sequence ID" value="KAJ4333177.1"/>
    <property type="molecule type" value="Genomic_DNA"/>
</dbReference>
<dbReference type="AlphaFoldDB" id="A0A9W8WVA5"/>
<reference evidence="1" key="1">
    <citation type="submission" date="2022-10" db="EMBL/GenBank/DDBJ databases">
        <title>Tapping the CABI collections for fungal endophytes: first genome assemblies for Collariella, Neodidymelliopsis, Ascochyta clinopodiicola, Didymella pomorum, Didymosphaeria variabile, Neocosmospora piperis and Neocucurbitaria cava.</title>
        <authorList>
            <person name="Hill R."/>
        </authorList>
    </citation>
    <scope>NUCLEOTIDE SEQUENCE</scope>
    <source>
        <strain evidence="1">IMI 360193</strain>
    </source>
</reference>
<dbReference type="OrthoDB" id="191139at2759"/>
<dbReference type="Proteomes" id="UP001140562">
    <property type="component" value="Unassembled WGS sequence"/>
</dbReference>
<gene>
    <name evidence="1" type="ORF">N0V87_007814</name>
</gene>